<protein>
    <submittedName>
        <fullName evidence="1">Uncharacterized protein</fullName>
    </submittedName>
</protein>
<accession>A0ABD1EUU4</accession>
<keyword evidence="2" id="KW-1185">Reference proteome</keyword>
<evidence type="ECO:0000313" key="1">
    <source>
        <dbReference type="EMBL" id="KAL1502563.1"/>
    </source>
</evidence>
<comment type="caution">
    <text evidence="1">The sequence shown here is derived from an EMBL/GenBank/DDBJ whole genome shotgun (WGS) entry which is preliminary data.</text>
</comment>
<evidence type="ECO:0000313" key="2">
    <source>
        <dbReference type="Proteomes" id="UP001566132"/>
    </source>
</evidence>
<dbReference type="EMBL" id="JBDJPC010000005">
    <property type="protein sequence ID" value="KAL1502563.1"/>
    <property type="molecule type" value="Genomic_DNA"/>
</dbReference>
<reference evidence="1 2" key="1">
    <citation type="submission" date="2024-05" db="EMBL/GenBank/DDBJ databases">
        <title>Genetic variation in Jamaican populations of the coffee berry borer (Hypothenemus hampei).</title>
        <authorList>
            <person name="Errbii M."/>
            <person name="Myrie A."/>
        </authorList>
    </citation>
    <scope>NUCLEOTIDE SEQUENCE [LARGE SCALE GENOMIC DNA]</scope>
    <source>
        <strain evidence="1">JA-Hopewell-2020-01-JO</strain>
        <tissue evidence="1">Whole body</tissue>
    </source>
</reference>
<dbReference type="AlphaFoldDB" id="A0ABD1EUU4"/>
<organism evidence="1 2">
    <name type="scientific">Hypothenemus hampei</name>
    <name type="common">Coffee berry borer</name>
    <dbReference type="NCBI Taxonomy" id="57062"/>
    <lineage>
        <taxon>Eukaryota</taxon>
        <taxon>Metazoa</taxon>
        <taxon>Ecdysozoa</taxon>
        <taxon>Arthropoda</taxon>
        <taxon>Hexapoda</taxon>
        <taxon>Insecta</taxon>
        <taxon>Pterygota</taxon>
        <taxon>Neoptera</taxon>
        <taxon>Endopterygota</taxon>
        <taxon>Coleoptera</taxon>
        <taxon>Polyphaga</taxon>
        <taxon>Cucujiformia</taxon>
        <taxon>Curculionidae</taxon>
        <taxon>Scolytinae</taxon>
        <taxon>Hypothenemus</taxon>
    </lineage>
</organism>
<sequence length="257" mass="30585">MSKNMRLLGHVLKFIPKSMPNGTRKRYKHGQDTRLKIDEKKCVEPSKTSKKSIWSFFKTKSSQHFDKNQEQQRECERIEFVSEDQATQDFREISKMDGNVYKTCGTAYLLQKKHLENLEEPKLSKEEEILEEMRRDPSLKGQHDPMPTFKSVELRLVELSERKLHPLYKKFMSIPKKPKRFFNMNGNINYETRSGPIAPEQFPPHLKINREMLEKKNILCDYKRAEPPRQMLAQMVEMRLNERPQLKVQNDDCLEKK</sequence>
<name>A0ABD1EUU4_HYPHA</name>
<proteinExistence type="predicted"/>
<dbReference type="Proteomes" id="UP001566132">
    <property type="component" value="Unassembled WGS sequence"/>
</dbReference>
<gene>
    <name evidence="1" type="ORF">ABEB36_007688</name>
</gene>